<dbReference type="EMBL" id="CP038437">
    <property type="protein sequence ID" value="QEM81987.1"/>
    <property type="molecule type" value="Genomic_DNA"/>
</dbReference>
<dbReference type="Pfam" id="PF13505">
    <property type="entry name" value="OMP_b-brl"/>
    <property type="match status" value="1"/>
</dbReference>
<dbReference type="InterPro" id="IPR011250">
    <property type="entry name" value="OMP/PagP_B-barrel"/>
</dbReference>
<reference evidence="4" key="1">
    <citation type="submission" date="2021-02" db="EMBL/GenBank/DDBJ databases">
        <title>Strain Y2R2, a novel species of the genus Halomonas.</title>
        <authorList>
            <person name="Huang H."/>
        </authorList>
    </citation>
    <scope>NUCLEOTIDE SEQUENCE</scope>
    <source>
        <strain evidence="4">Y2R2</strain>
    </source>
</reference>
<name>A0A5C1NIB2_9GAMM</name>
<dbReference type="AlphaFoldDB" id="A0A5C1NIB2"/>
<organism evidence="4 5">
    <name type="scientific">Halomonas binhaiensis</name>
    <dbReference type="NCBI Taxonomy" id="2562282"/>
    <lineage>
        <taxon>Bacteria</taxon>
        <taxon>Pseudomonadati</taxon>
        <taxon>Pseudomonadota</taxon>
        <taxon>Gammaproteobacteria</taxon>
        <taxon>Oceanospirillales</taxon>
        <taxon>Halomonadaceae</taxon>
        <taxon>Halomonas</taxon>
    </lineage>
</organism>
<evidence type="ECO:0000259" key="3">
    <source>
        <dbReference type="Pfam" id="PF13505"/>
    </source>
</evidence>
<sequence length="204" mass="22259">MTQQRYVQTLYRLGIAGLAAGTLAAAPTAFAADDESGPYIGAGVGFSSQQNDDDDIDEFIDAGTSDFDVDDEDNVWKVYGGYNFNRYLGVEAFYTDLGTVKIKEHGRANANLDSTAYGANVVGKLPITDWFSPYAKVGAAHWETDVHGNLGNDRTVNKDGTGMVYGVGAEFQLAPVILRTEYERYDLDKRFTVDAFTASVGMRF</sequence>
<dbReference type="SUPFAM" id="SSF56925">
    <property type="entry name" value="OMPA-like"/>
    <property type="match status" value="1"/>
</dbReference>
<dbReference type="InterPro" id="IPR027385">
    <property type="entry name" value="Beta-barrel_OMP"/>
</dbReference>
<proteinExistence type="predicted"/>
<protein>
    <submittedName>
        <fullName evidence="4">Porin family protein</fullName>
    </submittedName>
</protein>
<evidence type="ECO:0000313" key="5">
    <source>
        <dbReference type="Proteomes" id="UP000324285"/>
    </source>
</evidence>
<dbReference type="Proteomes" id="UP000324285">
    <property type="component" value="Chromosome"/>
</dbReference>
<gene>
    <name evidence="4" type="ORF">E4T21_10790</name>
</gene>
<feature type="domain" description="Outer membrane protein beta-barrel" evidence="3">
    <location>
        <begin position="17"/>
        <end position="204"/>
    </location>
</feature>
<feature type="chain" id="PRO_5022726254" evidence="2">
    <location>
        <begin position="32"/>
        <end position="204"/>
    </location>
</feature>
<dbReference type="RefSeq" id="WP_149284997.1">
    <property type="nucleotide sequence ID" value="NZ_CP038437.2"/>
</dbReference>
<keyword evidence="1 2" id="KW-0732">Signal</keyword>
<keyword evidence="5" id="KW-1185">Reference proteome</keyword>
<evidence type="ECO:0000256" key="1">
    <source>
        <dbReference type="ARBA" id="ARBA00022729"/>
    </source>
</evidence>
<dbReference type="OrthoDB" id="5786186at2"/>
<dbReference type="KEGG" id="hbh:E4T21_10790"/>
<accession>A0A5C1NIB2</accession>
<feature type="signal peptide" evidence="2">
    <location>
        <begin position="1"/>
        <end position="31"/>
    </location>
</feature>
<evidence type="ECO:0000313" key="4">
    <source>
        <dbReference type="EMBL" id="QEM81987.1"/>
    </source>
</evidence>
<dbReference type="Gene3D" id="2.40.160.20">
    <property type="match status" value="1"/>
</dbReference>
<evidence type="ECO:0000256" key="2">
    <source>
        <dbReference type="SAM" id="SignalP"/>
    </source>
</evidence>